<sequence length="198" mass="21972">MCICVTLTVAFVALLIYLALKLQYHGFKVTGGKTIIVTGAEQGRGFQITLELVKKKARVIMACADDNNGRKARQNTVQRTGNTDVVVQHLHVTMISSATEGALSVLLCALDDSVQTGGYYIDGQLMDHTPSVPVSVYDERLTKKLWEVSERLMGTFEERKITSGTKISNGRVIDRLNCKTGIMSELELAKRRRDEEHL</sequence>
<dbReference type="SUPFAM" id="SSF51735">
    <property type="entry name" value="NAD(P)-binding Rossmann-fold domains"/>
    <property type="match status" value="1"/>
</dbReference>
<evidence type="ECO:0000313" key="3">
    <source>
        <dbReference type="Proteomes" id="UP000005408"/>
    </source>
</evidence>
<dbReference type="GO" id="GO:0016491">
    <property type="term" value="F:oxidoreductase activity"/>
    <property type="evidence" value="ECO:0007669"/>
    <property type="project" value="UniProtKB-KW"/>
</dbReference>
<keyword evidence="1" id="KW-0560">Oxidoreductase</keyword>
<dbReference type="InterPro" id="IPR036291">
    <property type="entry name" value="NAD(P)-bd_dom_sf"/>
</dbReference>
<dbReference type="Gene3D" id="3.40.50.720">
    <property type="entry name" value="NAD(P)-binding Rossmann-like Domain"/>
    <property type="match status" value="1"/>
</dbReference>
<reference evidence="2" key="1">
    <citation type="submission" date="2022-08" db="UniProtKB">
        <authorList>
            <consortium name="EnsemblMetazoa"/>
        </authorList>
    </citation>
    <scope>IDENTIFICATION</scope>
    <source>
        <strain evidence="2">05x7-T-G4-1.051#20</strain>
    </source>
</reference>
<evidence type="ECO:0000256" key="1">
    <source>
        <dbReference type="ARBA" id="ARBA00023002"/>
    </source>
</evidence>
<dbReference type="PANTHER" id="PTHR43157:SF31">
    <property type="entry name" value="PHOSPHATIDYLINOSITOL-GLYCAN BIOSYNTHESIS CLASS F PROTEIN"/>
    <property type="match status" value="1"/>
</dbReference>
<dbReference type="EnsemblMetazoa" id="G16204.1">
    <property type="protein sequence ID" value="G16204.1:cds"/>
    <property type="gene ID" value="G16204"/>
</dbReference>
<dbReference type="Proteomes" id="UP000005408">
    <property type="component" value="Unassembled WGS sequence"/>
</dbReference>
<evidence type="ECO:0000313" key="2">
    <source>
        <dbReference type="EnsemblMetazoa" id="G16204.1:cds"/>
    </source>
</evidence>
<protein>
    <submittedName>
        <fullName evidence="2">Uncharacterized protein</fullName>
    </submittedName>
</protein>
<keyword evidence="3" id="KW-1185">Reference proteome</keyword>
<proteinExistence type="predicted"/>
<name>A0A8W8J0I2_MAGGI</name>
<accession>A0A8W8J0I2</accession>
<dbReference type="AlphaFoldDB" id="A0A8W8J0I2"/>
<organism evidence="2 3">
    <name type="scientific">Magallana gigas</name>
    <name type="common">Pacific oyster</name>
    <name type="synonym">Crassostrea gigas</name>
    <dbReference type="NCBI Taxonomy" id="29159"/>
    <lineage>
        <taxon>Eukaryota</taxon>
        <taxon>Metazoa</taxon>
        <taxon>Spiralia</taxon>
        <taxon>Lophotrochozoa</taxon>
        <taxon>Mollusca</taxon>
        <taxon>Bivalvia</taxon>
        <taxon>Autobranchia</taxon>
        <taxon>Pteriomorphia</taxon>
        <taxon>Ostreida</taxon>
        <taxon>Ostreoidea</taxon>
        <taxon>Ostreidae</taxon>
        <taxon>Magallana</taxon>
    </lineage>
</organism>
<dbReference type="PANTHER" id="PTHR43157">
    <property type="entry name" value="PHOSPHATIDYLINOSITOL-GLYCAN BIOSYNTHESIS CLASS F PROTEIN-RELATED"/>
    <property type="match status" value="1"/>
</dbReference>